<dbReference type="Gene3D" id="3.40.50.1820">
    <property type="entry name" value="alpha/beta hydrolase"/>
    <property type="match status" value="1"/>
</dbReference>
<name>Q259P0_ORYSA</name>
<evidence type="ECO:0000259" key="2">
    <source>
        <dbReference type="Pfam" id="PF02230"/>
    </source>
</evidence>
<accession>Q259P0</accession>
<protein>
    <submittedName>
        <fullName evidence="3">H0818H01.9 protein</fullName>
    </submittedName>
</protein>
<dbReference type="PANTHER" id="PTHR10655">
    <property type="entry name" value="LYSOPHOSPHOLIPASE-RELATED"/>
    <property type="match status" value="1"/>
</dbReference>
<organism evidence="3">
    <name type="scientific">Oryza sativa</name>
    <name type="common">Rice</name>
    <dbReference type="NCBI Taxonomy" id="4530"/>
    <lineage>
        <taxon>Eukaryota</taxon>
        <taxon>Viridiplantae</taxon>
        <taxon>Streptophyta</taxon>
        <taxon>Embryophyta</taxon>
        <taxon>Tracheophyta</taxon>
        <taxon>Spermatophyta</taxon>
        <taxon>Magnoliopsida</taxon>
        <taxon>Liliopsida</taxon>
        <taxon>Poales</taxon>
        <taxon>Poaceae</taxon>
        <taxon>BOP clade</taxon>
        <taxon>Oryzoideae</taxon>
        <taxon>Oryzeae</taxon>
        <taxon>Oryzinae</taxon>
        <taxon>Oryza</taxon>
    </lineage>
</organism>
<proteinExistence type="inferred from homology"/>
<feature type="domain" description="Phospholipase/carboxylesterase/thioesterase" evidence="2">
    <location>
        <begin position="59"/>
        <end position="201"/>
    </location>
</feature>
<dbReference type="GO" id="GO:0052689">
    <property type="term" value="F:carboxylic ester hydrolase activity"/>
    <property type="evidence" value="ECO:0007669"/>
    <property type="project" value="TreeGrafter"/>
</dbReference>
<dbReference type="InterPro" id="IPR003140">
    <property type="entry name" value="PLipase/COase/thioEstase"/>
</dbReference>
<gene>
    <name evidence="3" type="primary">H0818H01.9</name>
</gene>
<dbReference type="Pfam" id="PF02230">
    <property type="entry name" value="Abhydrolase_2"/>
    <property type="match status" value="1"/>
</dbReference>
<dbReference type="GO" id="GO:0005737">
    <property type="term" value="C:cytoplasm"/>
    <property type="evidence" value="ECO:0007669"/>
    <property type="project" value="TreeGrafter"/>
</dbReference>
<dbReference type="ESTHER" id="orysa-q7xr62">
    <property type="family name" value="LYsophospholipase_carboxylesterase"/>
</dbReference>
<dbReference type="EMBL" id="AL732346">
    <property type="protein sequence ID" value="CAJ86087.1"/>
    <property type="molecule type" value="Genomic_DNA"/>
</dbReference>
<evidence type="ECO:0000256" key="1">
    <source>
        <dbReference type="ARBA" id="ARBA00006499"/>
    </source>
</evidence>
<sequence>MEPATSRAPRSRFVVWLHGLGDTGRANEFLADSFPTTAAFADARWAFPTAPTAPVSVRDEEDVLRAVQSVHAMIDREIAAGTNPQDVFVFGLSQGGALGIASVLLHPKTLGGCAVFSGFLPFNSSFAVRVTAQAKKLQCGLQTPVLWIHGQAGSLIPIKEGRDGIKFLRGLGMSCEFKVYDRLGHSLEYYELDYCQRWVEKILHRSGREGLIRRVSRNIFLCSNLFNSS</sequence>
<dbReference type="PANTHER" id="PTHR10655:SF57">
    <property type="entry name" value="INACTIVE CARBOXYLESTERASE OS04G0669700-RELATED"/>
    <property type="match status" value="1"/>
</dbReference>
<evidence type="ECO:0000313" key="3">
    <source>
        <dbReference type="EMBL" id="CAJ86087.1"/>
    </source>
</evidence>
<reference evidence="3" key="1">
    <citation type="journal article" date="2002" name="Nature">
        <title>Sequence and analysis of rice chromosome 4.</title>
        <authorList>
            <person name="Feng Q."/>
            <person name="Zhang Y."/>
            <person name="Hao P."/>
            <person name="Wang S."/>
            <person name="Fu G."/>
            <person name="Huang Y."/>
            <person name="Li Y."/>
            <person name="Zhu J."/>
            <person name="Liu Y."/>
            <person name="Hu X."/>
            <person name="Jia P."/>
            <person name="Zhang Y."/>
            <person name="Zhao Q."/>
            <person name="Ying K."/>
            <person name="Yu S."/>
            <person name="Tang Y."/>
            <person name="Weng Q."/>
            <person name="Zhang L."/>
            <person name="Lu Y."/>
            <person name="Mu J."/>
            <person name="Lu Y."/>
            <person name="Zhang L.S."/>
            <person name="Yu Z."/>
            <person name="Fan D."/>
            <person name="Liu X."/>
            <person name="Lu T."/>
            <person name="Li C."/>
            <person name="Wu Y."/>
            <person name="Sun T."/>
            <person name="Lei H."/>
            <person name="Li T."/>
            <person name="Hu H."/>
            <person name="Guan J."/>
            <person name="Wu M."/>
            <person name="Zhang R."/>
            <person name="Zhou B."/>
            <person name="Chen Z."/>
            <person name="Chen L."/>
            <person name="Jin Z."/>
            <person name="Wang R."/>
            <person name="Yin H."/>
            <person name="Cai Z."/>
            <person name="Ren S."/>
            <person name="Lv G."/>
            <person name="Gu W."/>
            <person name="Zhu G."/>
            <person name="Tu Y."/>
            <person name="Jia J."/>
            <person name="Zhang Y."/>
            <person name="Chen J."/>
            <person name="Kang H."/>
            <person name="Chen X."/>
            <person name="Shao C."/>
            <person name="Sun Y."/>
            <person name="Hu Q."/>
            <person name="Zhang X."/>
            <person name="Zhang W."/>
            <person name="Wang L."/>
            <person name="Ding C."/>
            <person name="Sheng H."/>
            <person name="Gu J."/>
            <person name="Chen S."/>
            <person name="Ni L."/>
            <person name="Zhu F."/>
            <person name="Chen W."/>
            <person name="Lan L."/>
            <person name="Lai Y."/>
            <person name="Cheng Z."/>
            <person name="Gu M."/>
            <person name="Jiang J."/>
            <person name="Li J."/>
            <person name="Hong G."/>
            <person name="Xue Y."/>
            <person name="Han B."/>
        </authorList>
    </citation>
    <scope>NUCLEOTIDE SEQUENCE</scope>
</reference>
<dbReference type="InterPro" id="IPR029058">
    <property type="entry name" value="AB_hydrolase_fold"/>
</dbReference>
<reference evidence="3" key="2">
    <citation type="submission" date="2002-05" db="EMBL/GenBank/DDBJ databases">
        <title>Chromosome-wide comparison between domesticated rice subspecies indica and japonica.</title>
        <authorList>
            <person name="Han B."/>
        </authorList>
    </citation>
    <scope>NUCLEOTIDE SEQUENCE</scope>
</reference>
<dbReference type="InterPro" id="IPR050565">
    <property type="entry name" value="LYPA1-2/EST-like"/>
</dbReference>
<dbReference type="SUPFAM" id="SSF53474">
    <property type="entry name" value="alpha/beta-Hydrolases"/>
    <property type="match status" value="1"/>
</dbReference>
<dbReference type="GO" id="GO:0008474">
    <property type="term" value="F:palmitoyl-(protein) hydrolase activity"/>
    <property type="evidence" value="ECO:0007669"/>
    <property type="project" value="TreeGrafter"/>
</dbReference>
<dbReference type="AlphaFoldDB" id="Q259P0"/>
<comment type="similarity">
    <text evidence="1">Belongs to the AB hydrolase superfamily. AB hydrolase 2 family.</text>
</comment>